<evidence type="ECO:0000256" key="1">
    <source>
        <dbReference type="SAM" id="Phobius"/>
    </source>
</evidence>
<dbReference type="NCBIfam" id="TIGR02532">
    <property type="entry name" value="IV_pilin_GFxxxE"/>
    <property type="match status" value="1"/>
</dbReference>
<gene>
    <name evidence="2" type="ORF">KDW03_07285</name>
</gene>
<sequence>MKWEYRLEGFTLTELLVTMTLFALVMSVVTSVLVMQLSILQRLGKAENSRELLWRHLEMVSLQTVRVETTNGGWVFFTARGRMYFLGQEPLMLMELGEKARWQYPLQAQLQLAFITNRSRGVVRANLTGIGFDETRFFPLGWQKGE</sequence>
<dbReference type="Pfam" id="PF07963">
    <property type="entry name" value="N_methyl"/>
    <property type="match status" value="1"/>
</dbReference>
<proteinExistence type="predicted"/>
<accession>A0AAX3BAQ4</accession>
<evidence type="ECO:0000313" key="2">
    <source>
        <dbReference type="EMBL" id="URA09297.1"/>
    </source>
</evidence>
<dbReference type="Proteomes" id="UP001056539">
    <property type="component" value="Chromosome"/>
</dbReference>
<keyword evidence="1" id="KW-0472">Membrane</keyword>
<reference evidence="2" key="2">
    <citation type="submission" date="2022-06" db="EMBL/GenBank/DDBJ databases">
        <title>Thermospira aquatica gen. nov., sp. nov.</title>
        <authorList>
            <person name="Ben Ali Gam Z."/>
            <person name="Labat M."/>
        </authorList>
    </citation>
    <scope>NUCLEOTIDE SEQUENCE</scope>
    <source>
        <strain evidence="2">F1F22</strain>
    </source>
</reference>
<dbReference type="RefSeq" id="WP_271434425.1">
    <property type="nucleotide sequence ID" value="NZ_CP073355.1"/>
</dbReference>
<organism evidence="2 3">
    <name type="scientific">Thermospira aquatica</name>
    <dbReference type="NCBI Taxonomy" id="2828656"/>
    <lineage>
        <taxon>Bacteria</taxon>
        <taxon>Pseudomonadati</taxon>
        <taxon>Spirochaetota</taxon>
        <taxon>Spirochaetia</taxon>
        <taxon>Brevinematales</taxon>
        <taxon>Thermospiraceae</taxon>
        <taxon>Thermospira</taxon>
    </lineage>
</organism>
<name>A0AAX3BAQ4_9SPIR</name>
<dbReference type="EMBL" id="CP073355">
    <property type="protein sequence ID" value="URA09297.1"/>
    <property type="molecule type" value="Genomic_DNA"/>
</dbReference>
<dbReference type="AlphaFoldDB" id="A0AAX3BAQ4"/>
<keyword evidence="1" id="KW-0812">Transmembrane</keyword>
<evidence type="ECO:0000313" key="3">
    <source>
        <dbReference type="Proteomes" id="UP001056539"/>
    </source>
</evidence>
<keyword evidence="3" id="KW-1185">Reference proteome</keyword>
<keyword evidence="1" id="KW-1133">Transmembrane helix</keyword>
<dbReference type="KEGG" id="taqu:KDW03_07285"/>
<dbReference type="InterPro" id="IPR012902">
    <property type="entry name" value="N_methyl_site"/>
</dbReference>
<reference evidence="2" key="1">
    <citation type="submission" date="2021-04" db="EMBL/GenBank/DDBJ databases">
        <authorList>
            <person name="Postec A."/>
        </authorList>
    </citation>
    <scope>NUCLEOTIDE SEQUENCE</scope>
    <source>
        <strain evidence="2">F1F22</strain>
    </source>
</reference>
<protein>
    <submittedName>
        <fullName evidence="2">Prepilin-type N-terminal cleavage/methylation domain-containing protein</fullName>
    </submittedName>
</protein>
<feature type="transmembrane region" description="Helical" evidence="1">
    <location>
        <begin position="15"/>
        <end position="40"/>
    </location>
</feature>